<evidence type="ECO:0000313" key="2">
    <source>
        <dbReference type="Proteomes" id="UP000018888"/>
    </source>
</evidence>
<sequence length="256" mass="29903">MDLDSSAYYKLSSVRLGNVNFKEYQRISGELGLLRDRYDYKTPEMWCSRIRVLFRKILEENPRIFSKNGYITMIGKHIERSDRVHGLRSNYIYCSVCDSLVFISKTPCLETCYRDNHLKRCINGDQNEHARRKEILQSIDERESTIWVYKQYILQEEAKLNRLRLELFFPSTSHSEKDKLALISYDYDARSVSYEAYLSAKATMAKNTMPNAPNLNPFRVSSARSDTGKLFIIFLYVNQPKGTVLRLEDGTEITVV</sequence>
<proteinExistence type="predicted"/>
<accession>A0A2P4QX00</accession>
<dbReference type="AlphaFoldDB" id="A0A2P4QX00"/>
<dbReference type="Proteomes" id="UP000018888">
    <property type="component" value="Unassembled WGS sequence"/>
</dbReference>
<evidence type="ECO:0000313" key="1">
    <source>
        <dbReference type="EMBL" id="POG82088.1"/>
    </source>
</evidence>
<name>A0A2P4QX00_RHIID</name>
<reference evidence="1 2" key="2">
    <citation type="journal article" date="2018" name="New Phytol.">
        <title>High intraspecific genome diversity in the model arbuscular mycorrhizal symbiont Rhizophagus irregularis.</title>
        <authorList>
            <person name="Chen E.C.H."/>
            <person name="Morin E."/>
            <person name="Beaudet D."/>
            <person name="Noel J."/>
            <person name="Yildirir G."/>
            <person name="Ndikumana S."/>
            <person name="Charron P."/>
            <person name="St-Onge C."/>
            <person name="Giorgi J."/>
            <person name="Kruger M."/>
            <person name="Marton T."/>
            <person name="Ropars J."/>
            <person name="Grigoriev I.V."/>
            <person name="Hainaut M."/>
            <person name="Henrissat B."/>
            <person name="Roux C."/>
            <person name="Martin F."/>
            <person name="Corradi N."/>
        </authorList>
    </citation>
    <scope>NUCLEOTIDE SEQUENCE [LARGE SCALE GENOMIC DNA]</scope>
    <source>
        <strain evidence="1 2">DAOM 197198</strain>
    </source>
</reference>
<comment type="caution">
    <text evidence="1">The sequence shown here is derived from an EMBL/GenBank/DDBJ whole genome shotgun (WGS) entry which is preliminary data.</text>
</comment>
<protein>
    <submittedName>
        <fullName evidence="1">Uncharacterized protein</fullName>
    </submittedName>
</protein>
<organism evidence="1 2">
    <name type="scientific">Rhizophagus irregularis (strain DAOM 181602 / DAOM 197198 / MUCL 43194)</name>
    <name type="common">Arbuscular mycorrhizal fungus</name>
    <name type="synonym">Glomus intraradices</name>
    <dbReference type="NCBI Taxonomy" id="747089"/>
    <lineage>
        <taxon>Eukaryota</taxon>
        <taxon>Fungi</taxon>
        <taxon>Fungi incertae sedis</taxon>
        <taxon>Mucoromycota</taxon>
        <taxon>Glomeromycotina</taxon>
        <taxon>Glomeromycetes</taxon>
        <taxon>Glomerales</taxon>
        <taxon>Glomeraceae</taxon>
        <taxon>Rhizophagus</taxon>
    </lineage>
</organism>
<reference evidence="1 2" key="1">
    <citation type="journal article" date="2013" name="Proc. Natl. Acad. Sci. U.S.A.">
        <title>Genome of an arbuscular mycorrhizal fungus provides insight into the oldest plant symbiosis.</title>
        <authorList>
            <person name="Tisserant E."/>
            <person name="Malbreil M."/>
            <person name="Kuo A."/>
            <person name="Kohler A."/>
            <person name="Symeonidi A."/>
            <person name="Balestrini R."/>
            <person name="Charron P."/>
            <person name="Duensing N."/>
            <person name="Frei Dit Frey N."/>
            <person name="Gianinazzi-Pearson V."/>
            <person name="Gilbert L.B."/>
            <person name="Handa Y."/>
            <person name="Herr J.R."/>
            <person name="Hijri M."/>
            <person name="Koul R."/>
            <person name="Kawaguchi M."/>
            <person name="Krajinski F."/>
            <person name="Lammers P.J."/>
            <person name="Masclaux F.G."/>
            <person name="Murat C."/>
            <person name="Morin E."/>
            <person name="Ndikumana S."/>
            <person name="Pagni M."/>
            <person name="Petitpierre D."/>
            <person name="Requena N."/>
            <person name="Rosikiewicz P."/>
            <person name="Riley R."/>
            <person name="Saito K."/>
            <person name="San Clemente H."/>
            <person name="Shapiro H."/>
            <person name="van Tuinen D."/>
            <person name="Becard G."/>
            <person name="Bonfante P."/>
            <person name="Paszkowski U."/>
            <person name="Shachar-Hill Y.Y."/>
            <person name="Tuskan G.A."/>
            <person name="Young P.W."/>
            <person name="Sanders I.R."/>
            <person name="Henrissat B."/>
            <person name="Rensing S.A."/>
            <person name="Grigoriev I.V."/>
            <person name="Corradi N."/>
            <person name="Roux C."/>
            <person name="Martin F."/>
        </authorList>
    </citation>
    <scope>NUCLEOTIDE SEQUENCE [LARGE SCALE GENOMIC DNA]</scope>
    <source>
        <strain evidence="1 2">DAOM 197198</strain>
    </source>
</reference>
<gene>
    <name evidence="1" type="ORF">GLOIN_2v1502715</name>
</gene>
<keyword evidence="2" id="KW-1185">Reference proteome</keyword>
<dbReference type="EMBL" id="AUPC02000007">
    <property type="protein sequence ID" value="POG82088.1"/>
    <property type="molecule type" value="Genomic_DNA"/>
</dbReference>